<keyword evidence="2" id="KW-1185">Reference proteome</keyword>
<comment type="caution">
    <text evidence="1">The sequence shown here is derived from an EMBL/GenBank/DDBJ whole genome shotgun (WGS) entry which is preliminary data.</text>
</comment>
<dbReference type="EMBL" id="CM042886">
    <property type="protein sequence ID" value="KAI4341831.1"/>
    <property type="molecule type" value="Genomic_DNA"/>
</dbReference>
<sequence>MGKHERASSLVHASSSSIPPDERYRRRMWGLFHILNYHQWRSIKRRLQSKRHGSDKHSTGKGDPGSGSVAGLSEKHTRFAEDSEESSLNHSTKREPGRAGSKNSMRLRIRSLIPDDKFRHKGRHHRTSTAPGPLQSIRTNTDSSLEPTIDVSPTTLLKHSSSEHSALNETEAPSTSKTPPDGCIDQHDVDTPEKRQISSVRNSVENPEQHIDLQSPDYQSMNSINNLDVVEGINKELLLKFIRDAGAFSAQQRKEHKQKGRFQRSGTFPLPGLHTGNVGEENLPSHVEGARPPGPEERNSQDGNQATSLVEAEASGDVHREIDPDVEDDVPHCNTNRTVFAPVVVGNGRNHGKNQAVSKHLKAFKRKIQHAMKVNRKEKNRIAMDGILHRVPGDKEFSGELMEEMIRKWKEATVGRSDPTGQDDNKHSSTLGPRGVARTPSLEASLHKYAQLFESSFGAEAKCQGSSMVPASCPHNAKKLGRIASSPDIKFFSPNVDIDPETLSVKKPAEVSEVDDDATVKEECSSLIPDVGSESQPLLPASQETVLDEWGDAAILPKTLSMKKTVEVTKVDDNVTVEEECSSLIPDAGTESQPFVPASKEMVLDELGNVVIHPMETNDEVEVSTSKENLDENESSGALEHELFELPAAHDELSLEHEHSRGSSLFDILQDDTEEIGTDLQYLEERKTTGIDTKLDYIEREISSKELEDFIDAQIHLKDRDFFNYVRDVLEISGLSGKGSLGSLHPNNQPLDRAIYDEVEDIWMHEPGSSKNDEGSGNYDHVLLFDLINEVLFKIYERSFTYYPKTLSTLCRIHRMPGGHRVLEEVWTTISHYMSIEASLDQTMDYVTCKDLEKQDNWMNLQCDSEGVGIELEDMILDDLLDEMIFE</sequence>
<dbReference type="Proteomes" id="UP001057402">
    <property type="component" value="Chromosome 7"/>
</dbReference>
<name>A0ACB9P0P3_9MYRT</name>
<protein>
    <submittedName>
        <fullName evidence="1">Uncharacterized protein</fullName>
    </submittedName>
</protein>
<reference evidence="2" key="1">
    <citation type="journal article" date="2023" name="Front. Plant Sci.">
        <title>Chromosomal-level genome assembly of Melastoma candidum provides insights into trichome evolution.</title>
        <authorList>
            <person name="Zhong Y."/>
            <person name="Wu W."/>
            <person name="Sun C."/>
            <person name="Zou P."/>
            <person name="Liu Y."/>
            <person name="Dai S."/>
            <person name="Zhou R."/>
        </authorList>
    </citation>
    <scope>NUCLEOTIDE SEQUENCE [LARGE SCALE GENOMIC DNA]</scope>
</reference>
<evidence type="ECO:0000313" key="2">
    <source>
        <dbReference type="Proteomes" id="UP001057402"/>
    </source>
</evidence>
<evidence type="ECO:0000313" key="1">
    <source>
        <dbReference type="EMBL" id="KAI4341831.1"/>
    </source>
</evidence>
<organism evidence="1 2">
    <name type="scientific">Melastoma candidum</name>
    <dbReference type="NCBI Taxonomy" id="119954"/>
    <lineage>
        <taxon>Eukaryota</taxon>
        <taxon>Viridiplantae</taxon>
        <taxon>Streptophyta</taxon>
        <taxon>Embryophyta</taxon>
        <taxon>Tracheophyta</taxon>
        <taxon>Spermatophyta</taxon>
        <taxon>Magnoliopsida</taxon>
        <taxon>eudicotyledons</taxon>
        <taxon>Gunneridae</taxon>
        <taxon>Pentapetalae</taxon>
        <taxon>rosids</taxon>
        <taxon>malvids</taxon>
        <taxon>Myrtales</taxon>
        <taxon>Melastomataceae</taxon>
        <taxon>Melastomatoideae</taxon>
        <taxon>Melastomateae</taxon>
        <taxon>Melastoma</taxon>
    </lineage>
</organism>
<gene>
    <name evidence="1" type="ORF">MLD38_026509</name>
</gene>
<proteinExistence type="predicted"/>
<accession>A0ACB9P0P3</accession>